<dbReference type="GO" id="GO:0004401">
    <property type="term" value="F:histidinol-phosphatase activity"/>
    <property type="evidence" value="ECO:0007669"/>
    <property type="project" value="UniProtKB-UniRule"/>
</dbReference>
<feature type="domain" description="PHP" evidence="9">
    <location>
        <begin position="19"/>
        <end position="210"/>
    </location>
</feature>
<dbReference type="AlphaFoldDB" id="A0A0B2K0N7"/>
<organism evidence="10 11">
    <name type="scientific">Anaerovibrio lipolyticus</name>
    <dbReference type="NCBI Taxonomy" id="82374"/>
    <lineage>
        <taxon>Bacteria</taxon>
        <taxon>Bacillati</taxon>
        <taxon>Bacillota</taxon>
        <taxon>Negativicutes</taxon>
        <taxon>Selenomonadales</taxon>
        <taxon>Selenomonadaceae</taxon>
        <taxon>Anaerovibrio</taxon>
    </lineage>
</organism>
<protein>
    <recommendedName>
        <fullName evidence="3 8">Histidinol-phosphatase</fullName>
        <shortName evidence="8">HolPase</shortName>
        <ecNumber evidence="3 8">3.1.3.15</ecNumber>
    </recommendedName>
</protein>
<dbReference type="UniPathway" id="UPA00031">
    <property type="reaction ID" value="UER00013"/>
</dbReference>
<keyword evidence="4 8" id="KW-0028">Amino-acid biosynthesis</keyword>
<evidence type="ECO:0000256" key="7">
    <source>
        <dbReference type="ARBA" id="ARBA00049158"/>
    </source>
</evidence>
<dbReference type="EMBL" id="JSCE01000100">
    <property type="protein sequence ID" value="KHM52386.1"/>
    <property type="molecule type" value="Genomic_DNA"/>
</dbReference>
<evidence type="ECO:0000256" key="4">
    <source>
        <dbReference type="ARBA" id="ARBA00022605"/>
    </source>
</evidence>
<comment type="catalytic activity">
    <reaction evidence="7 8">
        <text>L-histidinol phosphate + H2O = L-histidinol + phosphate</text>
        <dbReference type="Rhea" id="RHEA:14465"/>
        <dbReference type="ChEBI" id="CHEBI:15377"/>
        <dbReference type="ChEBI" id="CHEBI:43474"/>
        <dbReference type="ChEBI" id="CHEBI:57699"/>
        <dbReference type="ChEBI" id="CHEBI:57980"/>
        <dbReference type="EC" id="3.1.3.15"/>
    </reaction>
</comment>
<dbReference type="PANTHER" id="PTHR21039">
    <property type="entry name" value="HISTIDINOL PHOSPHATASE-RELATED"/>
    <property type="match status" value="1"/>
</dbReference>
<dbReference type="GO" id="GO:0005737">
    <property type="term" value="C:cytoplasm"/>
    <property type="evidence" value="ECO:0007669"/>
    <property type="project" value="TreeGrafter"/>
</dbReference>
<comment type="pathway">
    <text evidence="1 8">Amino-acid biosynthesis; L-histidine biosynthesis; L-histidine from 5-phospho-alpha-D-ribose 1-diphosphate: step 8/9.</text>
</comment>
<evidence type="ECO:0000313" key="11">
    <source>
        <dbReference type="Proteomes" id="UP000030993"/>
    </source>
</evidence>
<evidence type="ECO:0000256" key="5">
    <source>
        <dbReference type="ARBA" id="ARBA00022801"/>
    </source>
</evidence>
<dbReference type="Pfam" id="PF02811">
    <property type="entry name" value="PHP"/>
    <property type="match status" value="1"/>
</dbReference>
<dbReference type="GO" id="GO:0000105">
    <property type="term" value="P:L-histidine biosynthetic process"/>
    <property type="evidence" value="ECO:0007669"/>
    <property type="project" value="UniProtKB-UniRule"/>
</dbReference>
<dbReference type="EC" id="3.1.3.15" evidence="3 8"/>
<dbReference type="PANTHER" id="PTHR21039:SF0">
    <property type="entry name" value="HISTIDINOL-PHOSPHATASE"/>
    <property type="match status" value="1"/>
</dbReference>
<evidence type="ECO:0000256" key="6">
    <source>
        <dbReference type="ARBA" id="ARBA00023102"/>
    </source>
</evidence>
<evidence type="ECO:0000259" key="9">
    <source>
        <dbReference type="Pfam" id="PF02811"/>
    </source>
</evidence>
<dbReference type="CDD" id="cd12110">
    <property type="entry name" value="PHP_HisPPase_Hisj_like"/>
    <property type="match status" value="1"/>
</dbReference>
<dbReference type="Gene3D" id="3.20.20.140">
    <property type="entry name" value="Metal-dependent hydrolases"/>
    <property type="match status" value="1"/>
</dbReference>
<keyword evidence="5 8" id="KW-0378">Hydrolase</keyword>
<evidence type="ECO:0000256" key="8">
    <source>
        <dbReference type="RuleBase" id="RU366003"/>
    </source>
</evidence>
<gene>
    <name evidence="10" type="ORF">NZ47_05240</name>
</gene>
<dbReference type="RefSeq" id="WP_039207189.1">
    <property type="nucleotide sequence ID" value="NZ_JSCE01000100.1"/>
</dbReference>
<keyword evidence="6 8" id="KW-0368">Histidine biosynthesis</keyword>
<evidence type="ECO:0000256" key="3">
    <source>
        <dbReference type="ARBA" id="ARBA00013085"/>
    </source>
</evidence>
<evidence type="ECO:0000256" key="2">
    <source>
        <dbReference type="ARBA" id="ARBA00009152"/>
    </source>
</evidence>
<reference evidence="10 11" key="1">
    <citation type="journal article" date="2013" name="PLoS ONE">
        <title>Identification and characterization of three novel lipases belonging to families II and V from Anaerovibrio lipolyticus 5ST.</title>
        <authorList>
            <person name="Prive F."/>
            <person name="Kaderbhai N.N."/>
            <person name="Girdwood S."/>
            <person name="Worgan H.J."/>
            <person name="Pinloche E."/>
            <person name="Scollan N.D."/>
            <person name="Huws S.A."/>
            <person name="Newbold C.J."/>
        </authorList>
    </citation>
    <scope>NUCLEOTIDE SEQUENCE [LARGE SCALE GENOMIC DNA]</scope>
    <source>
        <strain evidence="10 11">5S</strain>
    </source>
</reference>
<accession>A0A0B2K0N7</accession>
<dbReference type="SUPFAM" id="SSF89550">
    <property type="entry name" value="PHP domain-like"/>
    <property type="match status" value="1"/>
</dbReference>
<evidence type="ECO:0000256" key="1">
    <source>
        <dbReference type="ARBA" id="ARBA00004970"/>
    </source>
</evidence>
<dbReference type="InterPro" id="IPR016195">
    <property type="entry name" value="Pol/histidinol_Pase-like"/>
</dbReference>
<dbReference type="Proteomes" id="UP000030993">
    <property type="component" value="Unassembled WGS sequence"/>
</dbReference>
<name>A0A0B2K0N7_9FIRM</name>
<evidence type="ECO:0000313" key="10">
    <source>
        <dbReference type="EMBL" id="KHM52386.1"/>
    </source>
</evidence>
<proteinExistence type="inferred from homology"/>
<comment type="caution">
    <text evidence="10">The sequence shown here is derived from an EMBL/GenBank/DDBJ whole genome shotgun (WGS) entry which is preliminary data.</text>
</comment>
<comment type="similarity">
    <text evidence="2 8">Belongs to the PHP hydrolase family. HisK subfamily.</text>
</comment>
<dbReference type="STRING" id="82374.NZ47_05240"/>
<sequence>MKFDYHMHFEKGDYDVDWAKGFFEAAAERGLDEIGISEHSHTFPEFKQLYYDDLILDDSFVGKFQQQWLKSNKFKHTLDDYFEFMEKLKSAGYNAKTGIEVCNFRNQEQVAEILKEYDFDYIIGSIHFIRGWAYDSEEIMAEWNHHTLDDIYEAYTQEIEHMVTSGIYDVLGHPYNIRLYRMIPYFDATPYLERAVAALKKANMCVDVNTGTVYRYPIAEITPYYKFMKLAAKAELPIITSSDAHKPEDCGSYIDEAIDYVKRYGYTQGVMFDKRKRTLVDLG</sequence>
<dbReference type="InterPro" id="IPR010140">
    <property type="entry name" value="Histidinol_P_phosphatase_HisJ"/>
</dbReference>
<dbReference type="InterPro" id="IPR004013">
    <property type="entry name" value="PHP_dom"/>
</dbReference>
<keyword evidence="11" id="KW-1185">Reference proteome</keyword>
<dbReference type="eggNOG" id="COG1387">
    <property type="taxonomic scope" value="Bacteria"/>
</dbReference>